<evidence type="ECO:0000256" key="10">
    <source>
        <dbReference type="RuleBase" id="RU351113"/>
    </source>
</evidence>
<dbReference type="GO" id="GO:0007165">
    <property type="term" value="P:signal transduction"/>
    <property type="evidence" value="ECO:0007669"/>
    <property type="project" value="UniProtKB-KW"/>
</dbReference>
<dbReference type="RefSeq" id="XP_024223600.2">
    <property type="nucleotide sequence ID" value="XM_024367832.2"/>
</dbReference>
<proteinExistence type="inferred from homology"/>
<dbReference type="Proteomes" id="UP000515180">
    <property type="component" value="Unplaced"/>
</dbReference>
<keyword evidence="9 10" id="KW-0807">Transducer</keyword>
<keyword evidence="4 10" id="KW-0812">Transmembrane</keyword>
<feature type="transmembrane region" description="Helical" evidence="10">
    <location>
        <begin position="310"/>
        <end position="329"/>
    </location>
</feature>
<keyword evidence="8 10" id="KW-0675">Receptor</keyword>
<dbReference type="PANTHER" id="PTHR21137">
    <property type="entry name" value="ODORANT RECEPTOR"/>
    <property type="match status" value="1"/>
</dbReference>
<dbReference type="GO" id="GO:0004984">
    <property type="term" value="F:olfactory receptor activity"/>
    <property type="evidence" value="ECO:0007669"/>
    <property type="project" value="InterPro"/>
</dbReference>
<evidence type="ECO:0000256" key="8">
    <source>
        <dbReference type="ARBA" id="ARBA00023170"/>
    </source>
</evidence>
<comment type="subcellular location">
    <subcellularLocation>
        <location evidence="1 10">Cell membrane</location>
        <topology evidence="1 10">Multi-pass membrane protein</topology>
    </subcellularLocation>
</comment>
<gene>
    <name evidence="12" type="primary">LOC100744490</name>
</gene>
<dbReference type="InterPro" id="IPR004117">
    <property type="entry name" value="7tm6_olfct_rcpt"/>
</dbReference>
<accession>A0A6P6FCU8</accession>
<dbReference type="GO" id="GO:0005549">
    <property type="term" value="F:odorant binding"/>
    <property type="evidence" value="ECO:0007669"/>
    <property type="project" value="InterPro"/>
</dbReference>
<dbReference type="PANTHER" id="PTHR21137:SF35">
    <property type="entry name" value="ODORANT RECEPTOR 19A-RELATED"/>
    <property type="match status" value="1"/>
</dbReference>
<evidence type="ECO:0000256" key="1">
    <source>
        <dbReference type="ARBA" id="ARBA00004651"/>
    </source>
</evidence>
<feature type="transmembrane region" description="Helical" evidence="10">
    <location>
        <begin position="45"/>
        <end position="71"/>
    </location>
</feature>
<evidence type="ECO:0000256" key="4">
    <source>
        <dbReference type="ARBA" id="ARBA00022692"/>
    </source>
</evidence>
<dbReference type="Pfam" id="PF02949">
    <property type="entry name" value="7tm_6"/>
    <property type="match status" value="1"/>
</dbReference>
<keyword evidence="7 10" id="KW-0472">Membrane</keyword>
<dbReference type="AlphaFoldDB" id="A0A6P6FCU8"/>
<dbReference type="OMA" id="SACIWID"/>
<reference evidence="12" key="1">
    <citation type="submission" date="2025-08" db="UniProtKB">
        <authorList>
            <consortium name="RefSeq"/>
        </authorList>
    </citation>
    <scope>IDENTIFICATION</scope>
</reference>
<dbReference type="GeneID" id="100744490"/>
<evidence type="ECO:0000256" key="5">
    <source>
        <dbReference type="ARBA" id="ARBA00022725"/>
    </source>
</evidence>
<keyword evidence="5 10" id="KW-0552">Olfaction</keyword>
<evidence type="ECO:0000313" key="12">
    <source>
        <dbReference type="RefSeq" id="XP_024223600.2"/>
    </source>
</evidence>
<feature type="transmembrane region" description="Helical" evidence="10">
    <location>
        <begin position="138"/>
        <end position="161"/>
    </location>
</feature>
<feature type="transmembrane region" description="Helical" evidence="10">
    <location>
        <begin position="278"/>
        <end position="298"/>
    </location>
</feature>
<organism evidence="11 12">
    <name type="scientific">Bombus impatiens</name>
    <name type="common">Bumblebee</name>
    <dbReference type="NCBI Taxonomy" id="132113"/>
    <lineage>
        <taxon>Eukaryota</taxon>
        <taxon>Metazoa</taxon>
        <taxon>Ecdysozoa</taxon>
        <taxon>Arthropoda</taxon>
        <taxon>Hexapoda</taxon>
        <taxon>Insecta</taxon>
        <taxon>Pterygota</taxon>
        <taxon>Neoptera</taxon>
        <taxon>Endopterygota</taxon>
        <taxon>Hymenoptera</taxon>
        <taxon>Apocrita</taxon>
        <taxon>Aculeata</taxon>
        <taxon>Apoidea</taxon>
        <taxon>Anthophila</taxon>
        <taxon>Apidae</taxon>
        <taxon>Bombus</taxon>
        <taxon>Pyrobombus</taxon>
    </lineage>
</organism>
<keyword evidence="6 10" id="KW-1133">Transmembrane helix</keyword>
<keyword evidence="3 10" id="KW-0716">Sensory transduction</keyword>
<evidence type="ECO:0000256" key="6">
    <source>
        <dbReference type="ARBA" id="ARBA00022989"/>
    </source>
</evidence>
<name>A0A6P6FCU8_BOMIM</name>
<protein>
    <recommendedName>
        <fullName evidence="10">Odorant receptor</fullName>
    </recommendedName>
</protein>
<keyword evidence="11" id="KW-1185">Reference proteome</keyword>
<evidence type="ECO:0000313" key="11">
    <source>
        <dbReference type="Proteomes" id="UP000515180"/>
    </source>
</evidence>
<comment type="caution">
    <text evidence="10">Lacks conserved residue(s) required for the propagation of feature annotation.</text>
</comment>
<evidence type="ECO:0000256" key="3">
    <source>
        <dbReference type="ARBA" id="ARBA00022606"/>
    </source>
</evidence>
<evidence type="ECO:0000256" key="9">
    <source>
        <dbReference type="ARBA" id="ARBA00023224"/>
    </source>
</evidence>
<dbReference type="OrthoDB" id="5846619at2759"/>
<evidence type="ECO:0000256" key="2">
    <source>
        <dbReference type="ARBA" id="ARBA00022475"/>
    </source>
</evidence>
<sequence>MADELVAAKKKYGNLGEYSVQLSRWYLRPMGAWPNSPSTTRREKILAQISIVICWCIVLFTIVPGFLHIILVKEDIYLKLKTLGPLSHWCVDGFNYAVLLLRQEDINYCIERVRSDWKMITRVQDRYEMWKNAKLGRYVAGFCAGFMQGTMIYTCVVLGAFRRTIKVGNETMDIYTLPCPAYKFAVQTNPTHDIILGTQFLSALVVSSGAAGSFSLATVFASHALGQLNIMVTWVDEFTNQTKQQNKQAQINKIGVIVEHHLRVLSLIARIERIMSPICFMEMFKCMLGMCMPCYYILAEWSEHNVQAMIIYVMVFLSMTFNIFLICYIGEVLKEQCQKVGDMVYMTNWYQLPDKNILSIIMIISRSHMEVKITAGKIITMSVYTFGNIIKTVFTYFNMLRQTTMI</sequence>
<dbReference type="GO" id="GO:0005886">
    <property type="term" value="C:plasma membrane"/>
    <property type="evidence" value="ECO:0007669"/>
    <property type="project" value="UniProtKB-SubCell"/>
</dbReference>
<keyword evidence="2" id="KW-1003">Cell membrane</keyword>
<evidence type="ECO:0000256" key="7">
    <source>
        <dbReference type="ARBA" id="ARBA00023136"/>
    </source>
</evidence>
<comment type="similarity">
    <text evidence="10">Belongs to the insect chemoreceptor superfamily. Heteromeric odorant receptor channel (TC 1.A.69) family.</text>
</comment>
<dbReference type="KEGG" id="bim:100744490"/>